<evidence type="ECO:0008006" key="3">
    <source>
        <dbReference type="Google" id="ProtNLM"/>
    </source>
</evidence>
<dbReference type="Proteomes" id="UP000320923">
    <property type="component" value="Segment"/>
</dbReference>
<organism evidence="1 2">
    <name type="scientific">Vibrio phage Brizo</name>
    <dbReference type="NCBI Taxonomy" id="2590896"/>
    <lineage>
        <taxon>Viruses</taxon>
        <taxon>Duplodnaviria</taxon>
        <taxon>Heunggongvirae</taxon>
        <taxon>Uroviricota</taxon>
        <taxon>Caudoviricetes</taxon>
        <taxon>Demerecviridae</taxon>
        <taxon>Ermolyevavirinae</taxon>
        <taxon>Thalassavirus</taxon>
        <taxon>Thalassavirus brizo</taxon>
    </lineage>
</organism>
<name>A0A4Y6E9K7_9CAUD</name>
<dbReference type="SUPFAM" id="SSF56935">
    <property type="entry name" value="Porins"/>
    <property type="match status" value="1"/>
</dbReference>
<dbReference type="EMBL" id="MK895508">
    <property type="protein sequence ID" value="QDF14566.1"/>
    <property type="molecule type" value="Genomic_DNA"/>
</dbReference>
<dbReference type="KEGG" id="vg:65120413"/>
<dbReference type="InterPro" id="IPR023614">
    <property type="entry name" value="Porin_dom_sf"/>
</dbReference>
<dbReference type="Gene3D" id="2.40.160.10">
    <property type="entry name" value="Porin"/>
    <property type="match status" value="1"/>
</dbReference>
<accession>A0A4Y6E9K7</accession>
<sequence>MKKLLATILTVAACGTASAAELNLSGQYGMITDSVRGDTMAGVQVSVDDIYEGVGLYGSVGKVHGDSVPKDINSNKRYKSIGVTYKATDNVVVYTGFSQARYSGKAETYYVHQVVEGRKMKLKAHRAVHDDKNGIEVGMRYTMDNGLAFGMGYNTAPKAVFTTIGWTFK</sequence>
<keyword evidence="2" id="KW-1185">Reference proteome</keyword>
<evidence type="ECO:0000313" key="1">
    <source>
        <dbReference type="EMBL" id="QDF14566.1"/>
    </source>
</evidence>
<gene>
    <name evidence="1" type="primary">169</name>
    <name evidence="1" type="ORF">BRIZO_169</name>
</gene>
<dbReference type="GeneID" id="65120413"/>
<protein>
    <recommendedName>
        <fullName evidence="3">Porin domain-containing protein</fullName>
    </recommendedName>
</protein>
<dbReference type="RefSeq" id="YP_010102588.1">
    <property type="nucleotide sequence ID" value="NC_055800.1"/>
</dbReference>
<evidence type="ECO:0000313" key="2">
    <source>
        <dbReference type="Proteomes" id="UP000320923"/>
    </source>
</evidence>
<reference evidence="1 2" key="1">
    <citation type="submission" date="2019-05" db="EMBL/GenBank/DDBJ databases">
        <authorList>
            <person name="Powers A.K."/>
            <person name="Sebastian A.Z."/>
            <person name="Albert I.U."/>
            <person name="Broussard G.W."/>
        </authorList>
    </citation>
    <scope>NUCLEOTIDE SEQUENCE [LARGE SCALE GENOMIC DNA]</scope>
</reference>
<proteinExistence type="predicted"/>